<keyword evidence="1" id="KW-0472">Membrane</keyword>
<sequence length="103" mass="11983">MKNLFLEHDLVELRYAQRAEQLRAREFRGAVSFAVFTLPATVIIAFICANYQGPERSGLLVMAFSFCVFTMAIAFWVARDTWHNLKDVRWRIEVLLDNVNETI</sequence>
<reference evidence="2" key="1">
    <citation type="submission" date="2020-04" db="EMBL/GenBank/DDBJ databases">
        <authorList>
            <person name="Chiriac C."/>
            <person name="Salcher M."/>
            <person name="Ghai R."/>
            <person name="Kavagutti S V."/>
        </authorList>
    </citation>
    <scope>NUCLEOTIDE SEQUENCE</scope>
</reference>
<evidence type="ECO:0000313" key="2">
    <source>
        <dbReference type="EMBL" id="CAB4156088.1"/>
    </source>
</evidence>
<evidence type="ECO:0000256" key="1">
    <source>
        <dbReference type="SAM" id="Phobius"/>
    </source>
</evidence>
<name>A0A6J5NGR8_9CAUD</name>
<keyword evidence="1" id="KW-0812">Transmembrane</keyword>
<protein>
    <submittedName>
        <fullName evidence="2">Uncharacterized protein</fullName>
    </submittedName>
</protein>
<proteinExistence type="predicted"/>
<keyword evidence="1" id="KW-1133">Transmembrane helix</keyword>
<dbReference type="EMBL" id="LR796641">
    <property type="protein sequence ID" value="CAB4156088.1"/>
    <property type="molecule type" value="Genomic_DNA"/>
</dbReference>
<organism evidence="2">
    <name type="scientific">uncultured Caudovirales phage</name>
    <dbReference type="NCBI Taxonomy" id="2100421"/>
    <lineage>
        <taxon>Viruses</taxon>
        <taxon>Duplodnaviria</taxon>
        <taxon>Heunggongvirae</taxon>
        <taxon>Uroviricota</taxon>
        <taxon>Caudoviricetes</taxon>
        <taxon>Peduoviridae</taxon>
        <taxon>Maltschvirus</taxon>
        <taxon>Maltschvirus maltsch</taxon>
    </lineage>
</organism>
<gene>
    <name evidence="2" type="ORF">UFOVP668_34</name>
</gene>
<feature type="transmembrane region" description="Helical" evidence="1">
    <location>
        <begin position="30"/>
        <end position="52"/>
    </location>
</feature>
<feature type="transmembrane region" description="Helical" evidence="1">
    <location>
        <begin position="58"/>
        <end position="78"/>
    </location>
</feature>
<accession>A0A6J5NGR8</accession>